<feature type="domain" description="ATP-grasp" evidence="2">
    <location>
        <begin position="127"/>
        <end position="339"/>
    </location>
</feature>
<proteinExistence type="predicted"/>
<evidence type="ECO:0000256" key="1">
    <source>
        <dbReference type="PROSITE-ProRule" id="PRU00409"/>
    </source>
</evidence>
<accession>A0A3P4B1G1</accession>
<dbReference type="OrthoDB" id="9803907at2"/>
<dbReference type="GO" id="GO:0046872">
    <property type="term" value="F:metal ion binding"/>
    <property type="evidence" value="ECO:0007669"/>
    <property type="project" value="InterPro"/>
</dbReference>
<dbReference type="AlphaFoldDB" id="A0A3P4B1G1"/>
<dbReference type="RefSeq" id="WP_124079631.1">
    <property type="nucleotide sequence ID" value="NZ_UWPJ01000017.1"/>
</dbReference>
<evidence type="ECO:0000313" key="4">
    <source>
        <dbReference type="Proteomes" id="UP000277294"/>
    </source>
</evidence>
<keyword evidence="1" id="KW-0067">ATP-binding</keyword>
<evidence type="ECO:0000313" key="3">
    <source>
        <dbReference type="EMBL" id="VCU70123.1"/>
    </source>
</evidence>
<organism evidence="3 4">
    <name type="scientific">Pigmentiphaga humi</name>
    <dbReference type="NCBI Taxonomy" id="2478468"/>
    <lineage>
        <taxon>Bacteria</taxon>
        <taxon>Pseudomonadati</taxon>
        <taxon>Pseudomonadota</taxon>
        <taxon>Betaproteobacteria</taxon>
        <taxon>Burkholderiales</taxon>
        <taxon>Alcaligenaceae</taxon>
        <taxon>Pigmentiphaga</taxon>
    </lineage>
</organism>
<name>A0A3P4B1G1_9BURK</name>
<dbReference type="GO" id="GO:0005524">
    <property type="term" value="F:ATP binding"/>
    <property type="evidence" value="ECO:0007669"/>
    <property type="project" value="UniProtKB-UniRule"/>
</dbReference>
<keyword evidence="1" id="KW-0547">Nucleotide-binding</keyword>
<protein>
    <submittedName>
        <fullName evidence="3">Carbamoyl phosphate synthase-like protein</fullName>
    </submittedName>
</protein>
<dbReference type="Pfam" id="PF15632">
    <property type="entry name" value="ATPgrasp_Ter"/>
    <property type="match status" value="1"/>
</dbReference>
<dbReference type="PROSITE" id="PS50975">
    <property type="entry name" value="ATP_GRASP"/>
    <property type="match status" value="1"/>
</dbReference>
<dbReference type="Proteomes" id="UP000277294">
    <property type="component" value="Unassembled WGS sequence"/>
</dbReference>
<evidence type="ECO:0000259" key="2">
    <source>
        <dbReference type="PROSITE" id="PS50975"/>
    </source>
</evidence>
<dbReference type="InterPro" id="IPR011761">
    <property type="entry name" value="ATP-grasp"/>
</dbReference>
<dbReference type="Gene3D" id="3.30.470.20">
    <property type="entry name" value="ATP-grasp fold, B domain"/>
    <property type="match status" value="1"/>
</dbReference>
<sequence length="428" mass="47171">MSIPSSVVLPGPVLLVGEGHGDIGALLAWAFVEQGVQVIAYCSRYHLLAYVTGARHLRPSLSLSPQEDLRRILAAERPSIVIPCGDVAARMLHALWRAAPETRELLERSLGDPAYFDIVSSRSAFFQWVGQWEDLLQPEGRVLDGERESACPPAACFPVVLKAEGSSAGSGVRVANSDDELRHAYRQLTAPRDEAARPSSFRMPYRRLRAWLFDLSCDREAAHRRSIVMQQYHPGADATCSIFCIKGEVVAHLSLKVLATHRERGPSVVVERIAHAGMLDAVTKLASRMGLSGFHGFDFILDQQERAWLLEINPRLTGTAHMACGAGHDLVQACLQAIVPAAMRPQIVERPALPGTRWGHFHQRYAGLAMSHVGAFHLDVPWGDARLMRAVRRRLAGKDWPAVLRRLRGLAARFRRMPRAGSPQGIAG</sequence>
<dbReference type="SUPFAM" id="SSF56059">
    <property type="entry name" value="Glutathione synthetase ATP-binding domain-like"/>
    <property type="match status" value="1"/>
</dbReference>
<reference evidence="3 4" key="1">
    <citation type="submission" date="2018-10" db="EMBL/GenBank/DDBJ databases">
        <authorList>
            <person name="Criscuolo A."/>
        </authorList>
    </citation>
    <scope>NUCLEOTIDE SEQUENCE [LARGE SCALE GENOMIC DNA]</scope>
    <source>
        <strain evidence="3">DnA1</strain>
    </source>
</reference>
<keyword evidence="4" id="KW-1185">Reference proteome</keyword>
<dbReference type="EMBL" id="UWPJ01000017">
    <property type="protein sequence ID" value="VCU70123.1"/>
    <property type="molecule type" value="Genomic_DNA"/>
</dbReference>
<gene>
    <name evidence="3" type="ORF">PIGHUM_02190</name>
</gene>